<reference evidence="2" key="2">
    <citation type="submission" date="2023-01" db="EMBL/GenBank/DDBJ databases">
        <authorList>
            <person name="Sun Q."/>
            <person name="Evtushenko L."/>
        </authorList>
    </citation>
    <scope>NUCLEOTIDE SEQUENCE</scope>
    <source>
        <strain evidence="2">VKM Ac-1246</strain>
    </source>
</reference>
<dbReference type="Proteomes" id="UP001142292">
    <property type="component" value="Unassembled WGS sequence"/>
</dbReference>
<evidence type="ECO:0000256" key="1">
    <source>
        <dbReference type="ARBA" id="ARBA00022801"/>
    </source>
</evidence>
<dbReference type="SUPFAM" id="SSF53254">
    <property type="entry name" value="Phosphoglycerate mutase-like"/>
    <property type="match status" value="1"/>
</dbReference>
<dbReference type="PANTHER" id="PTHR20935:SF1">
    <property type="entry name" value="SLL1549 PROTEIN"/>
    <property type="match status" value="1"/>
</dbReference>
<protein>
    <submittedName>
        <fullName evidence="2">Phosphohistidine phosphatase</fullName>
    </submittedName>
</protein>
<name>A0ABQ5SQX5_9ACTN</name>
<evidence type="ECO:0000313" key="2">
    <source>
        <dbReference type="EMBL" id="GLJ66553.1"/>
    </source>
</evidence>
<dbReference type="InterPro" id="IPR029033">
    <property type="entry name" value="His_PPase_superfam"/>
</dbReference>
<dbReference type="Pfam" id="PF00300">
    <property type="entry name" value="His_Phos_1"/>
    <property type="match status" value="1"/>
</dbReference>
<dbReference type="InterPro" id="IPR013078">
    <property type="entry name" value="His_Pase_superF_clade-1"/>
</dbReference>
<dbReference type="Gene3D" id="3.40.50.1240">
    <property type="entry name" value="Phosphoglycerate mutase-like"/>
    <property type="match status" value="1"/>
</dbReference>
<dbReference type="CDD" id="cd07067">
    <property type="entry name" value="HP_PGM_like"/>
    <property type="match status" value="1"/>
</dbReference>
<keyword evidence="3" id="KW-1185">Reference proteome</keyword>
<dbReference type="RefSeq" id="WP_189120146.1">
    <property type="nucleotide sequence ID" value="NZ_BMRK01000019.1"/>
</dbReference>
<evidence type="ECO:0000313" key="3">
    <source>
        <dbReference type="Proteomes" id="UP001142292"/>
    </source>
</evidence>
<dbReference type="EMBL" id="BSEL01000002">
    <property type="protein sequence ID" value="GLJ66553.1"/>
    <property type="molecule type" value="Genomic_DNA"/>
</dbReference>
<organism evidence="2 3">
    <name type="scientific">Nocardioides luteus</name>
    <dbReference type="NCBI Taxonomy" id="1844"/>
    <lineage>
        <taxon>Bacteria</taxon>
        <taxon>Bacillati</taxon>
        <taxon>Actinomycetota</taxon>
        <taxon>Actinomycetes</taxon>
        <taxon>Propionibacteriales</taxon>
        <taxon>Nocardioidaceae</taxon>
        <taxon>Nocardioides</taxon>
    </lineage>
</organism>
<gene>
    <name evidence="2" type="ORF">GCM10017579_05890</name>
</gene>
<proteinExistence type="predicted"/>
<dbReference type="SMART" id="SM00855">
    <property type="entry name" value="PGAM"/>
    <property type="match status" value="1"/>
</dbReference>
<sequence length="168" mass="17963">MRTLVIMRHAKAESSAPTDYERQLTERGHADATAAGEWLAEQGVVPDYVLVSAADRTTQTWEDVALGASWDLTLAEYDRGLYAASASTALDILRGVDDGLSTVLVIGHNPTMSSLVQLLDDGEGDDEASNELALGYPPAAVAVLSYDGDWSELDEAEASVTAFHIPRP</sequence>
<comment type="caution">
    <text evidence="2">The sequence shown here is derived from an EMBL/GenBank/DDBJ whole genome shotgun (WGS) entry which is preliminary data.</text>
</comment>
<reference evidence="2" key="1">
    <citation type="journal article" date="2014" name="Int. J. Syst. Evol. Microbiol.">
        <title>Complete genome of a new Firmicutes species belonging to the dominant human colonic microbiota ('Ruminococcus bicirculans') reveals two chromosomes and a selective capacity to utilize plant glucans.</title>
        <authorList>
            <consortium name="NISC Comparative Sequencing Program"/>
            <person name="Wegmann U."/>
            <person name="Louis P."/>
            <person name="Goesmann A."/>
            <person name="Henrissat B."/>
            <person name="Duncan S.H."/>
            <person name="Flint H.J."/>
        </authorList>
    </citation>
    <scope>NUCLEOTIDE SEQUENCE</scope>
    <source>
        <strain evidence="2">VKM Ac-1246</strain>
    </source>
</reference>
<accession>A0ABQ5SQX5</accession>
<dbReference type="PANTHER" id="PTHR20935">
    <property type="entry name" value="PHOSPHOGLYCERATE MUTASE-RELATED"/>
    <property type="match status" value="1"/>
</dbReference>
<dbReference type="InterPro" id="IPR051021">
    <property type="entry name" value="Mito_Ser/Thr_phosphatase"/>
</dbReference>
<keyword evidence="1" id="KW-0378">Hydrolase</keyword>